<name>A0A7C7DA04_9FIRM</name>
<organism evidence="2 3">
    <name type="scientific">Desulfitobacterium dehalogenans</name>
    <dbReference type="NCBI Taxonomy" id="36854"/>
    <lineage>
        <taxon>Bacteria</taxon>
        <taxon>Bacillati</taxon>
        <taxon>Bacillota</taxon>
        <taxon>Clostridia</taxon>
        <taxon>Eubacteriales</taxon>
        <taxon>Desulfitobacteriaceae</taxon>
        <taxon>Desulfitobacterium</taxon>
    </lineage>
</organism>
<dbReference type="SUPFAM" id="SSF54752">
    <property type="entry name" value="RecA protein, C-terminal domain"/>
    <property type="match status" value="1"/>
</dbReference>
<evidence type="ECO:0000313" key="2">
    <source>
        <dbReference type="EMBL" id="HHY26840.1"/>
    </source>
</evidence>
<evidence type="ECO:0000313" key="3">
    <source>
        <dbReference type="Proteomes" id="UP000553059"/>
    </source>
</evidence>
<accession>A0A7C7DA04</accession>
<gene>
    <name evidence="2" type="ORF">GX523_08880</name>
</gene>
<evidence type="ECO:0000259" key="1">
    <source>
        <dbReference type="Pfam" id="PF21096"/>
    </source>
</evidence>
<dbReference type="Gene3D" id="3.30.250.10">
    <property type="entry name" value="RecA protein, C-terminal domain"/>
    <property type="match status" value="1"/>
</dbReference>
<dbReference type="InterPro" id="IPR049261">
    <property type="entry name" value="RecA-like_C"/>
</dbReference>
<protein>
    <submittedName>
        <fullName evidence="2">DNA recombination/repair protein RecA</fullName>
    </submittedName>
</protein>
<dbReference type="AlphaFoldDB" id="A0A7C7DA04"/>
<dbReference type="InterPro" id="IPR023400">
    <property type="entry name" value="RecA_C_sf"/>
</dbReference>
<proteinExistence type="predicted"/>
<feature type="domain" description="RecA-like C-terminal" evidence="1">
    <location>
        <begin position="1"/>
        <end position="30"/>
    </location>
</feature>
<comment type="caution">
    <text evidence="2">The sequence shown here is derived from an EMBL/GenBank/DDBJ whole genome shotgun (WGS) entry which is preliminary data.</text>
</comment>
<feature type="non-terminal residue" evidence="2">
    <location>
        <position position="1"/>
    </location>
</feature>
<dbReference type="EMBL" id="DUTF01000206">
    <property type="protein sequence ID" value="HHY26840.1"/>
    <property type="molecule type" value="Genomic_DNA"/>
</dbReference>
<sequence>LGQGRENVKEFLKQHPDIAAEIEQSIRASITNISAPAADDALEEPEDI</sequence>
<dbReference type="Pfam" id="PF21096">
    <property type="entry name" value="RecA_C"/>
    <property type="match status" value="1"/>
</dbReference>
<reference evidence="2 3" key="1">
    <citation type="journal article" date="2020" name="Biotechnol. Biofuels">
        <title>New insights from the biogas microbiome by comprehensive genome-resolved metagenomics of nearly 1600 species originating from multiple anaerobic digesters.</title>
        <authorList>
            <person name="Campanaro S."/>
            <person name="Treu L."/>
            <person name="Rodriguez-R L.M."/>
            <person name="Kovalovszki A."/>
            <person name="Ziels R.M."/>
            <person name="Maus I."/>
            <person name="Zhu X."/>
            <person name="Kougias P.G."/>
            <person name="Basile A."/>
            <person name="Luo G."/>
            <person name="Schluter A."/>
            <person name="Konstantinidis K.T."/>
            <person name="Angelidaki I."/>
        </authorList>
    </citation>
    <scope>NUCLEOTIDE SEQUENCE [LARGE SCALE GENOMIC DNA]</scope>
    <source>
        <strain evidence="2">AS05jafATM_4</strain>
    </source>
</reference>
<dbReference type="Proteomes" id="UP000553059">
    <property type="component" value="Unassembled WGS sequence"/>
</dbReference>